<evidence type="ECO:0000313" key="3">
    <source>
        <dbReference type="EMBL" id="MFI5682104.1"/>
    </source>
</evidence>
<evidence type="ECO:0000259" key="2">
    <source>
        <dbReference type="Pfam" id="PF22483"/>
    </source>
</evidence>
<organism evidence="3 4">
    <name type="scientific">Streptomyces cellulosae</name>
    <dbReference type="NCBI Taxonomy" id="1968"/>
    <lineage>
        <taxon>Bacteria</taxon>
        <taxon>Bacillati</taxon>
        <taxon>Actinomycetota</taxon>
        <taxon>Actinomycetes</taxon>
        <taxon>Kitasatosporales</taxon>
        <taxon>Streptomycetaceae</taxon>
        <taxon>Streptomyces</taxon>
    </lineage>
</organism>
<feature type="domain" description="Transposase for insertion sequence element IS21-like C-terminal" evidence="2">
    <location>
        <begin position="141"/>
        <end position="209"/>
    </location>
</feature>
<dbReference type="PANTHER" id="PTHR35004">
    <property type="entry name" value="TRANSPOSASE RV3428C-RELATED"/>
    <property type="match status" value="1"/>
</dbReference>
<dbReference type="EMBL" id="JBITDC010000040">
    <property type="protein sequence ID" value="MFI5682104.1"/>
    <property type="molecule type" value="Genomic_DNA"/>
</dbReference>
<feature type="compositionally biased region" description="Pro residues" evidence="1">
    <location>
        <begin position="315"/>
        <end position="324"/>
    </location>
</feature>
<dbReference type="PANTHER" id="PTHR35004:SF7">
    <property type="entry name" value="INTEGRASE PROTEIN"/>
    <property type="match status" value="1"/>
</dbReference>
<evidence type="ECO:0000313" key="4">
    <source>
        <dbReference type="Proteomes" id="UP001612415"/>
    </source>
</evidence>
<name>A0ABW7YI50_STRCE</name>
<dbReference type="RefSeq" id="WP_398663320.1">
    <property type="nucleotide sequence ID" value="NZ_JBITDC010000040.1"/>
</dbReference>
<sequence length="376" mass="41676">MPKPQQAFFEGHVHALSVLGGVPRGKVRYDNLKAAVAQVLGFSRQRTEPERWIAFRSHWGIESFYCRPGIEGAHEKGGVEGQIGYFRRNHFVPVPEVVATLAELNEMVDRWDLEDEGRRIRSRPRTIGEYFAVEQPQLKPLPVEPFETGRWFTPRVDRYGQITVRTNRYSVPVRLIGKTLRVLLHASELVVFDDGREVARHERLSTQGGSRLVLDHYLEALVRKPGAFPGATALEQARSAGRFTPVHDDWWDAARAAHGDKEGTKALIEVLLLARHMSHEHVVAGLAVALRAGALTADAVALEARKIADGDLPDQPMPSPPPEPAAAGPTRATVTFLADWRLSHLPPDTRPLPSVAAYDQLLRRRGGSAPSKGEAT</sequence>
<keyword evidence="4" id="KW-1185">Reference proteome</keyword>
<evidence type="ECO:0000256" key="1">
    <source>
        <dbReference type="SAM" id="MobiDB-lite"/>
    </source>
</evidence>
<gene>
    <name evidence="3" type="ORF">ACIA8P_47530</name>
</gene>
<accession>A0ABW7YI50</accession>
<feature type="region of interest" description="Disordered" evidence="1">
    <location>
        <begin position="344"/>
        <end position="376"/>
    </location>
</feature>
<dbReference type="Proteomes" id="UP001612415">
    <property type="component" value="Unassembled WGS sequence"/>
</dbReference>
<reference evidence="3 4" key="1">
    <citation type="submission" date="2024-10" db="EMBL/GenBank/DDBJ databases">
        <title>The Natural Products Discovery Center: Release of the First 8490 Sequenced Strains for Exploring Actinobacteria Biosynthetic Diversity.</title>
        <authorList>
            <person name="Kalkreuter E."/>
            <person name="Kautsar S.A."/>
            <person name="Yang D."/>
            <person name="Bader C.D."/>
            <person name="Teijaro C.N."/>
            <person name="Fluegel L."/>
            <person name="Davis C.M."/>
            <person name="Simpson J.R."/>
            <person name="Lauterbach L."/>
            <person name="Steele A.D."/>
            <person name="Gui C."/>
            <person name="Meng S."/>
            <person name="Li G."/>
            <person name="Viehrig K."/>
            <person name="Ye F."/>
            <person name="Su P."/>
            <person name="Kiefer A.F."/>
            <person name="Nichols A."/>
            <person name="Cepeda A.J."/>
            <person name="Yan W."/>
            <person name="Fan B."/>
            <person name="Jiang Y."/>
            <person name="Adhikari A."/>
            <person name="Zheng C.-J."/>
            <person name="Schuster L."/>
            <person name="Cowan T.M."/>
            <person name="Smanski M.J."/>
            <person name="Chevrette M.G."/>
            <person name="De Carvalho L.P.S."/>
            <person name="Shen B."/>
        </authorList>
    </citation>
    <scope>NUCLEOTIDE SEQUENCE [LARGE SCALE GENOMIC DNA]</scope>
    <source>
        <strain evidence="3 4">NPDC051599</strain>
    </source>
</reference>
<dbReference type="InterPro" id="IPR054353">
    <property type="entry name" value="IstA-like_C"/>
</dbReference>
<comment type="caution">
    <text evidence="3">The sequence shown here is derived from an EMBL/GenBank/DDBJ whole genome shotgun (WGS) entry which is preliminary data.</text>
</comment>
<feature type="region of interest" description="Disordered" evidence="1">
    <location>
        <begin position="309"/>
        <end position="331"/>
    </location>
</feature>
<protein>
    <submittedName>
        <fullName evidence="3">Mu transposase domain-containing protein</fullName>
    </submittedName>
</protein>
<proteinExistence type="predicted"/>
<dbReference type="Pfam" id="PF22483">
    <property type="entry name" value="Mu-transpos_C_2"/>
    <property type="match status" value="1"/>
</dbReference>